<feature type="domain" description="F-box" evidence="1">
    <location>
        <begin position="73"/>
        <end position="121"/>
    </location>
</feature>
<accession>A0A1U8B033</accession>
<evidence type="ECO:0000259" key="1">
    <source>
        <dbReference type="PROSITE" id="PS50181"/>
    </source>
</evidence>
<dbReference type="RefSeq" id="XP_010268836.1">
    <property type="nucleotide sequence ID" value="XM_010270534.2"/>
</dbReference>
<dbReference type="PANTHER" id="PTHR34049:SF1">
    <property type="entry name" value="F-BOX PROTEIN SKIP27"/>
    <property type="match status" value="1"/>
</dbReference>
<evidence type="ECO:0000313" key="3">
    <source>
        <dbReference type="RefSeq" id="XP_010268836.1"/>
    </source>
</evidence>
<name>A0A1U8B033_NELNU</name>
<keyword evidence="2" id="KW-1185">Reference proteome</keyword>
<dbReference type="PANTHER" id="PTHR34049">
    <property type="entry name" value="F-BOX PROTEIN SKIP27"/>
    <property type="match status" value="1"/>
</dbReference>
<dbReference type="AlphaFoldDB" id="A0A1U8B033"/>
<dbReference type="FunCoup" id="A0A1U8B033">
    <property type="interactions" value="10"/>
</dbReference>
<dbReference type="Proteomes" id="UP000189703">
    <property type="component" value="Unplaced"/>
</dbReference>
<reference evidence="3" key="1">
    <citation type="submission" date="2025-08" db="UniProtKB">
        <authorList>
            <consortium name="RefSeq"/>
        </authorList>
    </citation>
    <scope>IDENTIFICATION</scope>
</reference>
<dbReference type="eggNOG" id="ENOG502S1WN">
    <property type="taxonomic scope" value="Eukaryota"/>
</dbReference>
<dbReference type="OrthoDB" id="786450at2759"/>
<dbReference type="SUPFAM" id="SSF81383">
    <property type="entry name" value="F-box domain"/>
    <property type="match status" value="1"/>
</dbReference>
<dbReference type="OMA" id="HFAYNTP"/>
<protein>
    <submittedName>
        <fullName evidence="3">F-box protein At1g61340-like</fullName>
    </submittedName>
</protein>
<evidence type="ECO:0000313" key="2">
    <source>
        <dbReference type="Proteomes" id="UP000189703"/>
    </source>
</evidence>
<gene>
    <name evidence="3" type="primary">LOC104605684</name>
</gene>
<proteinExistence type="predicted"/>
<dbReference type="InterPro" id="IPR001810">
    <property type="entry name" value="F-box_dom"/>
</dbReference>
<dbReference type="KEGG" id="nnu:104605684"/>
<dbReference type="InterPro" id="IPR036047">
    <property type="entry name" value="F-box-like_dom_sf"/>
</dbReference>
<sequence>MALSNNCSSKPKRGGSSTLNVDAVDKGLGIVYYTRAMGRKRVAVSNCAEVSPLTSPSRTPLKKRHSIRKNVAKSLLEALPQEILVQVLCGVDHDDLKQLFHVSKTIREATLIAKQSHFAYCTPSKSLAGVRSFSVVEDSSKLDAEEAPNAPRQQRILGSRLNRKKLADISVALFHSPEEKQWLKNSLLLETEI</sequence>
<dbReference type="InterPro" id="IPR045286">
    <property type="entry name" value="FBS1-like"/>
</dbReference>
<dbReference type="InParanoid" id="A0A1U8B033"/>
<dbReference type="PROSITE" id="PS50181">
    <property type="entry name" value="FBOX"/>
    <property type="match status" value="1"/>
</dbReference>
<dbReference type="GeneID" id="104605684"/>
<organism evidence="2 3">
    <name type="scientific">Nelumbo nucifera</name>
    <name type="common">Sacred lotus</name>
    <dbReference type="NCBI Taxonomy" id="4432"/>
    <lineage>
        <taxon>Eukaryota</taxon>
        <taxon>Viridiplantae</taxon>
        <taxon>Streptophyta</taxon>
        <taxon>Embryophyta</taxon>
        <taxon>Tracheophyta</taxon>
        <taxon>Spermatophyta</taxon>
        <taxon>Magnoliopsida</taxon>
        <taxon>Proteales</taxon>
        <taxon>Nelumbonaceae</taxon>
        <taxon>Nelumbo</taxon>
    </lineage>
</organism>